<organism evidence="5 6">
    <name type="scientific">Canariomyces notabilis</name>
    <dbReference type="NCBI Taxonomy" id="2074819"/>
    <lineage>
        <taxon>Eukaryota</taxon>
        <taxon>Fungi</taxon>
        <taxon>Dikarya</taxon>
        <taxon>Ascomycota</taxon>
        <taxon>Pezizomycotina</taxon>
        <taxon>Sordariomycetes</taxon>
        <taxon>Sordariomycetidae</taxon>
        <taxon>Sordariales</taxon>
        <taxon>Chaetomiaceae</taxon>
        <taxon>Canariomyces</taxon>
    </lineage>
</organism>
<reference evidence="5" key="2">
    <citation type="submission" date="2023-05" db="EMBL/GenBank/DDBJ databases">
        <authorList>
            <consortium name="Lawrence Berkeley National Laboratory"/>
            <person name="Steindorff A."/>
            <person name="Hensen N."/>
            <person name="Bonometti L."/>
            <person name="Westerberg I."/>
            <person name="Brannstrom I.O."/>
            <person name="Guillou S."/>
            <person name="Cros-Aarteil S."/>
            <person name="Calhoun S."/>
            <person name="Haridas S."/>
            <person name="Kuo A."/>
            <person name="Mondo S."/>
            <person name="Pangilinan J."/>
            <person name="Riley R."/>
            <person name="Labutti K."/>
            <person name="Andreopoulos B."/>
            <person name="Lipzen A."/>
            <person name="Chen C."/>
            <person name="Yanf M."/>
            <person name="Daum C."/>
            <person name="Ng V."/>
            <person name="Clum A."/>
            <person name="Ohm R."/>
            <person name="Martin F."/>
            <person name="Silar P."/>
            <person name="Natvig D."/>
            <person name="Lalanne C."/>
            <person name="Gautier V."/>
            <person name="Ament-Velasquez S.L."/>
            <person name="Kruys A."/>
            <person name="Hutchinson M.I."/>
            <person name="Powell A.J."/>
            <person name="Barry K."/>
            <person name="Miller A.N."/>
            <person name="Grigoriev I.V."/>
            <person name="Debuchy R."/>
            <person name="Gladieux P."/>
            <person name="Thoren M.H."/>
            <person name="Johannesson H."/>
        </authorList>
    </citation>
    <scope>NUCLEOTIDE SEQUENCE</scope>
    <source>
        <strain evidence="5">CBS 508.74</strain>
    </source>
</reference>
<reference evidence="5" key="1">
    <citation type="journal article" date="2023" name="Mol. Phylogenet. Evol.">
        <title>Genome-scale phylogeny and comparative genomics of the fungal order Sordariales.</title>
        <authorList>
            <person name="Hensen N."/>
            <person name="Bonometti L."/>
            <person name="Westerberg I."/>
            <person name="Brannstrom I.O."/>
            <person name="Guillou S."/>
            <person name="Cros-Aarteil S."/>
            <person name="Calhoun S."/>
            <person name="Haridas S."/>
            <person name="Kuo A."/>
            <person name="Mondo S."/>
            <person name="Pangilinan J."/>
            <person name="Riley R."/>
            <person name="LaButti K."/>
            <person name="Andreopoulos B."/>
            <person name="Lipzen A."/>
            <person name="Chen C."/>
            <person name="Yan M."/>
            <person name="Daum C."/>
            <person name="Ng V."/>
            <person name="Clum A."/>
            <person name="Steindorff A."/>
            <person name="Ohm R.A."/>
            <person name="Martin F."/>
            <person name="Silar P."/>
            <person name="Natvig D.O."/>
            <person name="Lalanne C."/>
            <person name="Gautier V."/>
            <person name="Ament-Velasquez S.L."/>
            <person name="Kruys A."/>
            <person name="Hutchinson M.I."/>
            <person name="Powell A.J."/>
            <person name="Barry K."/>
            <person name="Miller A.N."/>
            <person name="Grigoriev I.V."/>
            <person name="Debuchy R."/>
            <person name="Gladieux P."/>
            <person name="Hiltunen Thoren M."/>
            <person name="Johannesson H."/>
        </authorList>
    </citation>
    <scope>NUCLEOTIDE SEQUENCE</scope>
    <source>
        <strain evidence="5">CBS 508.74</strain>
    </source>
</reference>
<dbReference type="InterPro" id="IPR029058">
    <property type="entry name" value="AB_hydrolase_fold"/>
</dbReference>
<dbReference type="PANTHER" id="PTHR48081">
    <property type="entry name" value="AB HYDROLASE SUPERFAMILY PROTEIN C4A8.06C"/>
    <property type="match status" value="1"/>
</dbReference>
<feature type="region of interest" description="Disordered" evidence="4">
    <location>
        <begin position="295"/>
        <end position="321"/>
    </location>
</feature>
<comment type="similarity">
    <text evidence="3">Belongs to the kynurenine formamidase family.</text>
</comment>
<dbReference type="RefSeq" id="XP_064668592.1">
    <property type="nucleotide sequence ID" value="XM_064815451.1"/>
</dbReference>
<proteinExistence type="inferred from homology"/>
<dbReference type="AlphaFoldDB" id="A0AAN6QRM8"/>
<dbReference type="Proteomes" id="UP001302812">
    <property type="component" value="Unassembled WGS sequence"/>
</dbReference>
<dbReference type="InterPro" id="IPR027519">
    <property type="entry name" value="KFase_ver/fungi-typ"/>
</dbReference>
<comment type="pathway">
    <text evidence="3">Amino-acid degradation; L-tryptophan degradation via kynurenine pathway; L-kynurenine from L-tryptophan: step 2/2.</text>
</comment>
<keyword evidence="2 3" id="KW-0823">Tryptophan catabolism</keyword>
<comment type="caution">
    <text evidence="5">The sequence shown here is derived from an EMBL/GenBank/DDBJ whole genome shotgun (WGS) entry which is preliminary data.</text>
</comment>
<name>A0AAN6QRM8_9PEZI</name>
<evidence type="ECO:0000256" key="3">
    <source>
        <dbReference type="HAMAP-Rule" id="MF_03014"/>
    </source>
</evidence>
<dbReference type="GeneID" id="89939576"/>
<evidence type="ECO:0000313" key="5">
    <source>
        <dbReference type="EMBL" id="KAK4111022.1"/>
    </source>
</evidence>
<feature type="active site" evidence="3">
    <location>
        <position position="370"/>
    </location>
</feature>
<accession>A0AAN6QRM8</accession>
<dbReference type="EC" id="3.5.1.9" evidence="3"/>
<feature type="compositionally biased region" description="Acidic residues" evidence="4">
    <location>
        <begin position="298"/>
        <end position="313"/>
    </location>
</feature>
<keyword evidence="6" id="KW-1185">Reference proteome</keyword>
<dbReference type="EMBL" id="MU853347">
    <property type="protein sequence ID" value="KAK4111022.1"/>
    <property type="molecule type" value="Genomic_DNA"/>
</dbReference>
<protein>
    <recommendedName>
        <fullName evidence="3">Kynurenine formamidase</fullName>
        <shortName evidence="3">KFA</shortName>
        <shortName evidence="3">KFase</shortName>
        <ecNumber evidence="3">3.5.1.9</ecNumber>
    </recommendedName>
    <alternativeName>
        <fullName evidence="3">Arylformamidase</fullName>
    </alternativeName>
    <alternativeName>
        <fullName evidence="3">N-formylkynurenine formamidase</fullName>
        <shortName evidence="3">FKF</shortName>
    </alternativeName>
</protein>
<dbReference type="InterPro" id="IPR050300">
    <property type="entry name" value="GDXG_lipolytic_enzyme"/>
</dbReference>
<keyword evidence="1 3" id="KW-0378">Hydrolase</keyword>
<comment type="domain">
    <text evidence="3">The main chain amide nitrogen atoms of the second glycine and its adjacent residue in the HGGXW motif define the oxyanion hole, and stabilize the oxyanion that forms during the nucleophilic attack by the catalytic serine during substrate cleavage.</text>
</comment>
<evidence type="ECO:0000256" key="2">
    <source>
        <dbReference type="ARBA" id="ARBA00023079"/>
    </source>
</evidence>
<comment type="function">
    <text evidence="3">Catalyzes the hydrolysis of N-formyl-L-kynurenine to L-kynurenine, the second step in the kynurenine pathway of tryptophan degradation. Kynurenine may be further oxidized to nicotinic acid, NAD(H) and NADP(H). Required for elimination of toxic metabolites.</text>
</comment>
<dbReference type="GO" id="GO:0004061">
    <property type="term" value="F:arylformamidase activity"/>
    <property type="evidence" value="ECO:0007669"/>
    <property type="project" value="UniProtKB-UniRule"/>
</dbReference>
<comment type="subunit">
    <text evidence="3">Homodimer.</text>
</comment>
<feature type="short sequence motif" description="HGGXW" evidence="3">
    <location>
        <begin position="89"/>
        <end position="93"/>
    </location>
</feature>
<gene>
    <name evidence="5" type="ORF">N656DRAFT_780808</name>
</gene>
<dbReference type="SUPFAM" id="SSF53474">
    <property type="entry name" value="alpha/beta-Hydrolases"/>
    <property type="match status" value="1"/>
</dbReference>
<dbReference type="HAMAP" id="MF_03014">
    <property type="entry name" value="KFase"/>
    <property type="match status" value="1"/>
</dbReference>
<sequence>MASVSGTELEADTGAWASVPWTPVTDRDDCNTIIGWRKANIPYLPAGTALSLQTLDVWIPASTTVAAPDASILPCPPNGSAGKWIIYIHGGAWRDPAIDASSFSAAATKLLHFQHTSTNTPITTNNNRKSTGCIAGLASLNYRLSPHPSHPSDDPSRQATHPEHISDVLSALSFLQQHLFHPNNNNNNMDDMILAGHSCGATLAFQAVMAPSRWGLPSPPSPPRLFTRSRVRAIVGLNGLYDLAGVVHSDSTSTPAWLREAYAEFTRGAFGDDEDVWRAVCPATAQGWVPEWLRGNQEGEDGAAGDAGGDDGDGQQPEAKAAEKVVVLVQSRQDSLVPYDQLEKLRGYLLAAAGQGGRLRVEELHAGGEHDDIWREGGRMAEILWQVVAGL</sequence>
<comment type="catalytic activity">
    <reaction evidence="3">
        <text>N-formyl-L-kynurenine + H2O = L-kynurenine + formate + H(+)</text>
        <dbReference type="Rhea" id="RHEA:13009"/>
        <dbReference type="ChEBI" id="CHEBI:15377"/>
        <dbReference type="ChEBI" id="CHEBI:15378"/>
        <dbReference type="ChEBI" id="CHEBI:15740"/>
        <dbReference type="ChEBI" id="CHEBI:57959"/>
        <dbReference type="ChEBI" id="CHEBI:58629"/>
        <dbReference type="EC" id="3.5.1.9"/>
    </reaction>
</comment>
<dbReference type="PANTHER" id="PTHR48081:SF33">
    <property type="entry name" value="KYNURENINE FORMAMIDASE"/>
    <property type="match status" value="1"/>
</dbReference>
<dbReference type="Gene3D" id="3.40.50.1820">
    <property type="entry name" value="alpha/beta hydrolase"/>
    <property type="match status" value="1"/>
</dbReference>
<evidence type="ECO:0000256" key="1">
    <source>
        <dbReference type="ARBA" id="ARBA00022801"/>
    </source>
</evidence>
<feature type="active site" evidence="3">
    <location>
        <position position="334"/>
    </location>
</feature>
<dbReference type="GO" id="GO:0019441">
    <property type="term" value="P:L-tryptophan catabolic process to kynurenine"/>
    <property type="evidence" value="ECO:0007669"/>
    <property type="project" value="UniProtKB-UniRule"/>
</dbReference>
<evidence type="ECO:0000256" key="4">
    <source>
        <dbReference type="SAM" id="MobiDB-lite"/>
    </source>
</evidence>
<evidence type="ECO:0000313" key="6">
    <source>
        <dbReference type="Proteomes" id="UP001302812"/>
    </source>
</evidence>
<feature type="active site" description="Nucleophile" evidence="3">
    <location>
        <position position="198"/>
    </location>
</feature>
<dbReference type="GO" id="GO:0034354">
    <property type="term" value="P:'de novo' NAD+ biosynthetic process from L-tryptophan"/>
    <property type="evidence" value="ECO:0007669"/>
    <property type="project" value="UniProtKB-UniRule"/>
</dbReference>